<dbReference type="Proteomes" id="UP001595816">
    <property type="component" value="Unassembled WGS sequence"/>
</dbReference>
<keyword evidence="2" id="KW-1133">Transmembrane helix</keyword>
<name>A0ABV8LL32_9ACTN</name>
<proteinExistence type="predicted"/>
<feature type="transmembrane region" description="Helical" evidence="2">
    <location>
        <begin position="389"/>
        <end position="409"/>
    </location>
</feature>
<dbReference type="EMBL" id="JBHSAY010000005">
    <property type="protein sequence ID" value="MFC4130499.1"/>
    <property type="molecule type" value="Genomic_DNA"/>
</dbReference>
<keyword evidence="2" id="KW-0812">Transmembrane</keyword>
<dbReference type="RefSeq" id="WP_253757780.1">
    <property type="nucleotide sequence ID" value="NZ_JAMZDZ010000001.1"/>
</dbReference>
<feature type="transmembrane region" description="Helical" evidence="2">
    <location>
        <begin position="218"/>
        <end position="235"/>
    </location>
</feature>
<organism evidence="3 4">
    <name type="scientific">Hamadaea flava</name>
    <dbReference type="NCBI Taxonomy" id="1742688"/>
    <lineage>
        <taxon>Bacteria</taxon>
        <taxon>Bacillati</taxon>
        <taxon>Actinomycetota</taxon>
        <taxon>Actinomycetes</taxon>
        <taxon>Micromonosporales</taxon>
        <taxon>Micromonosporaceae</taxon>
        <taxon>Hamadaea</taxon>
    </lineage>
</organism>
<feature type="transmembrane region" description="Helical" evidence="2">
    <location>
        <begin position="97"/>
        <end position="115"/>
    </location>
</feature>
<feature type="transmembrane region" description="Helical" evidence="2">
    <location>
        <begin position="322"/>
        <end position="339"/>
    </location>
</feature>
<evidence type="ECO:0000313" key="4">
    <source>
        <dbReference type="Proteomes" id="UP001595816"/>
    </source>
</evidence>
<evidence type="ECO:0000256" key="2">
    <source>
        <dbReference type="SAM" id="Phobius"/>
    </source>
</evidence>
<comment type="caution">
    <text evidence="3">The sequence shown here is derived from an EMBL/GenBank/DDBJ whole genome shotgun (WGS) entry which is preliminary data.</text>
</comment>
<feature type="region of interest" description="Disordered" evidence="1">
    <location>
        <begin position="1"/>
        <end position="23"/>
    </location>
</feature>
<evidence type="ECO:0000256" key="1">
    <source>
        <dbReference type="SAM" id="MobiDB-lite"/>
    </source>
</evidence>
<accession>A0ABV8LL32</accession>
<feature type="transmembrane region" description="Helical" evidence="2">
    <location>
        <begin position="68"/>
        <end position="85"/>
    </location>
</feature>
<feature type="transmembrane region" description="Helical" evidence="2">
    <location>
        <begin position="148"/>
        <end position="167"/>
    </location>
</feature>
<protein>
    <submittedName>
        <fullName evidence="3">Uncharacterized protein</fullName>
    </submittedName>
</protein>
<feature type="transmembrane region" description="Helical" evidence="2">
    <location>
        <begin position="247"/>
        <end position="267"/>
    </location>
</feature>
<feature type="transmembrane region" description="Helical" evidence="2">
    <location>
        <begin position="121"/>
        <end position="141"/>
    </location>
</feature>
<feature type="transmembrane region" description="Helical" evidence="2">
    <location>
        <begin position="421"/>
        <end position="440"/>
    </location>
</feature>
<feature type="transmembrane region" description="Helical" evidence="2">
    <location>
        <begin position="346"/>
        <end position="363"/>
    </location>
</feature>
<keyword evidence="4" id="KW-1185">Reference proteome</keyword>
<feature type="transmembrane region" description="Helical" evidence="2">
    <location>
        <begin position="30"/>
        <end position="48"/>
    </location>
</feature>
<sequence length="596" mass="63683">MVITATAHADPQVEAPSPPRRRPWSEPVDLVAIALFAAAGSWLTAGLWRDPAAATVTVNRDDQAFFEWVLAHAAHALTHGQSVFFASEMNTPAGVNLMANTSILGFAVPLAPVTLLGGPGLTFTLILTLALITTPIAWYYVLSRHVVANRWAALAAAAFCGYAPGLAAQAQGHPNLVAQALVPVIFWCVVRLHLQPVRRGLILGLLVAYQFFVNEEVLFLLAQAVAITVLVTLAGTPRRIFQPGRRYLAGLAVAGAVAFALLAYPLYVQFAGPQSYRGVPPIVGRTFGLDVLSYVSFPPVTAYGQHPGVAKLAINPVEANSFFGWPLLIMLGLLAVWQVRVLAVRVAAATAVWFAVLSFGAYPKLDGHRIGPPGPWHELIKVPLFDSVVPARMGLAVIPALGVIIAVSLDRLLRRGGRRRWWPVRAAAAAAVLFSLVPLAPRPVAVSPATPMPRFLADGTWRAYAPPGTSLMYADATSRGDVIAMRWAATAGLDFTLARGYFLGPDPRSADREAIFSTPHTTTSIRIMTAAKTGRVPRIHSLDVSGAANDLDYWKVGAIFLPDGTPNGAVLAATIQRLVGRPGERAGDVLVWRIAS</sequence>
<reference evidence="4" key="1">
    <citation type="journal article" date="2019" name="Int. J. Syst. Evol. Microbiol.">
        <title>The Global Catalogue of Microorganisms (GCM) 10K type strain sequencing project: providing services to taxonomists for standard genome sequencing and annotation.</title>
        <authorList>
            <consortium name="The Broad Institute Genomics Platform"/>
            <consortium name="The Broad Institute Genome Sequencing Center for Infectious Disease"/>
            <person name="Wu L."/>
            <person name="Ma J."/>
        </authorList>
    </citation>
    <scope>NUCLEOTIDE SEQUENCE [LARGE SCALE GENOMIC DNA]</scope>
    <source>
        <strain evidence="4">CGMCC 4.7289</strain>
    </source>
</reference>
<gene>
    <name evidence="3" type="ORF">ACFOZ4_07775</name>
</gene>
<keyword evidence="2" id="KW-0472">Membrane</keyword>
<evidence type="ECO:0000313" key="3">
    <source>
        <dbReference type="EMBL" id="MFC4130499.1"/>
    </source>
</evidence>